<gene>
    <name evidence="1" type="ordered locus">MexAM1_META2p1317</name>
</gene>
<reference evidence="1 2" key="1">
    <citation type="journal article" date="2009" name="PLoS ONE">
        <title>Methylobacterium genome sequences: a reference blueprint to investigate microbial metabolism of C1 compounds from natural and industrial sources.</title>
        <authorList>
            <person name="Vuilleumier S."/>
            <person name="Chistoserdova L."/>
            <person name="Lee M.-C."/>
            <person name="Bringel F."/>
            <person name="Lajus A."/>
            <person name="Zhou Y."/>
            <person name="Gourion B."/>
            <person name="Barbe V."/>
            <person name="Chang J."/>
            <person name="Cruveiller S."/>
            <person name="Dossat C."/>
            <person name="Gillett W."/>
            <person name="Gruffaz C."/>
            <person name="Haugen E."/>
            <person name="Hourcade E."/>
            <person name="Levy R."/>
            <person name="Mangenot S."/>
            <person name="Muller E."/>
            <person name="Nadalig T."/>
            <person name="Pagni M."/>
            <person name="Penny C."/>
            <person name="Peyraud R."/>
            <person name="Robinson D.G."/>
            <person name="Roche D."/>
            <person name="Rouy Z."/>
            <person name="Saenampechek C."/>
            <person name="Salvignol G."/>
            <person name="Vallenet D."/>
            <person name="Wu Z."/>
            <person name="Marx C.J."/>
            <person name="Vorholt J.A."/>
            <person name="Olson M.V."/>
            <person name="Kaul R."/>
            <person name="Weissenbach J."/>
            <person name="Medigue C."/>
            <person name="Lidstrom M.E."/>
        </authorList>
    </citation>
    <scope>NUCLEOTIDE SEQUENCE [LARGE SCALE GENOMIC DNA]</scope>
    <source>
        <strain evidence="2">ATCC 14718 / DSM 1338 / JCM 2805 / NCIMB 9133 / AM1</strain>
    </source>
</reference>
<evidence type="ECO:0000313" key="2">
    <source>
        <dbReference type="Proteomes" id="UP000009081"/>
    </source>
</evidence>
<proteinExistence type="predicted"/>
<organism evidence="1 2">
    <name type="scientific">Methylorubrum extorquens (strain ATCC 14718 / DSM 1338 / JCM 2805 / NCIMB 9133 / AM1)</name>
    <name type="common">Methylobacterium extorquens</name>
    <dbReference type="NCBI Taxonomy" id="272630"/>
    <lineage>
        <taxon>Bacteria</taxon>
        <taxon>Pseudomonadati</taxon>
        <taxon>Pseudomonadota</taxon>
        <taxon>Alphaproteobacteria</taxon>
        <taxon>Hyphomicrobiales</taxon>
        <taxon>Methylobacteriaceae</taxon>
        <taxon>Methylorubrum</taxon>
    </lineage>
</organism>
<dbReference type="EMBL" id="CP001511">
    <property type="protein sequence ID" value="ACS44055.1"/>
    <property type="molecule type" value="Genomic_DNA"/>
</dbReference>
<evidence type="ECO:0000313" key="1">
    <source>
        <dbReference type="EMBL" id="ACS44055.1"/>
    </source>
</evidence>
<protein>
    <submittedName>
        <fullName evidence="1">Uncharacterized protein</fullName>
    </submittedName>
</protein>
<accession>C5B6H3</accession>
<dbReference type="AlphaFoldDB" id="C5B6H3"/>
<sequence>MAAVREPVVVRTHLPADLLSPVERWYLGALFRIGEDGGSLSFHSPDRLPSFAKVRVEHLRRLVRDSMQVCPDLCARFLAILHDVDADEGTVEIDLGEGIEWTEVLRGLCRRDSHRVPFVEIEIAHLPTSGRSVCGGSAVFVHPDGVEWFSTADWLRQRVAALALPLLRPGKARPARG</sequence>
<dbReference type="Proteomes" id="UP000009081">
    <property type="component" value="Plasmid megaplasmid"/>
</dbReference>
<name>C5B6H3_METEA</name>
<dbReference type="HOGENOM" id="CLU_1516184_0_0_5"/>
<dbReference type="KEGG" id="mea:Mex_2p1317"/>
<keyword evidence="2" id="KW-1185">Reference proteome</keyword>
<geneLocation type="plasmid" evidence="1 2">
    <name>megaplasmid</name>
</geneLocation>
<keyword evidence="1" id="KW-0614">Plasmid</keyword>
<dbReference type="RefSeq" id="WP_003605542.1">
    <property type="nucleotide sequence ID" value="NC_012811.1"/>
</dbReference>